<dbReference type="HOGENOM" id="CLU_033863_9_2_11"/>
<name>F6EKY8_HOYSD</name>
<comment type="subcellular location">
    <subcellularLocation>
        <location evidence="1">Membrane</location>
        <topology evidence="1">Multi-pass membrane protein</topology>
    </subcellularLocation>
</comment>
<evidence type="ECO:0000259" key="7">
    <source>
        <dbReference type="Pfam" id="PF00892"/>
    </source>
</evidence>
<evidence type="ECO:0000256" key="6">
    <source>
        <dbReference type="SAM" id="Phobius"/>
    </source>
</evidence>
<dbReference type="Pfam" id="PF00892">
    <property type="entry name" value="EamA"/>
    <property type="match status" value="2"/>
</dbReference>
<dbReference type="Proteomes" id="UP000009235">
    <property type="component" value="Chromosome"/>
</dbReference>
<keyword evidence="3 6" id="KW-0812">Transmembrane</keyword>
<proteinExistence type="inferred from homology"/>
<evidence type="ECO:0000256" key="3">
    <source>
        <dbReference type="ARBA" id="ARBA00022692"/>
    </source>
</evidence>
<evidence type="ECO:0000256" key="5">
    <source>
        <dbReference type="ARBA" id="ARBA00023136"/>
    </source>
</evidence>
<feature type="transmembrane region" description="Helical" evidence="6">
    <location>
        <begin position="82"/>
        <end position="104"/>
    </location>
</feature>
<evidence type="ECO:0000256" key="4">
    <source>
        <dbReference type="ARBA" id="ARBA00022989"/>
    </source>
</evidence>
<feature type="transmembrane region" description="Helical" evidence="6">
    <location>
        <begin position="139"/>
        <end position="159"/>
    </location>
</feature>
<dbReference type="GO" id="GO:0016020">
    <property type="term" value="C:membrane"/>
    <property type="evidence" value="ECO:0007669"/>
    <property type="project" value="UniProtKB-SubCell"/>
</dbReference>
<reference evidence="8 9" key="1">
    <citation type="journal article" date="2011" name="J. Bacteriol.">
        <title>Complete genome sequence of Amycolicicoccus subflavus DQS3-9A1T, an actinomycete isolated from crude oil-polluted soil.</title>
        <authorList>
            <person name="Cai M."/>
            <person name="Chen W.M."/>
            <person name="Nie Y."/>
            <person name="Chi C.Q."/>
            <person name="Wang Y.N."/>
            <person name="Tang Y.Q."/>
            <person name="Li G.Y."/>
            <person name="Wu X.L."/>
        </authorList>
    </citation>
    <scope>NUCLEOTIDE SEQUENCE [LARGE SCALE GENOMIC DNA]</scope>
    <source>
        <strain evidence="9">DSM 45089 / DQS3-9A1</strain>
    </source>
</reference>
<keyword evidence="4 6" id="KW-1133">Transmembrane helix</keyword>
<keyword evidence="5 6" id="KW-0472">Membrane</keyword>
<gene>
    <name evidence="8" type="ordered locus">AS9A_3021</name>
</gene>
<feature type="transmembrane region" description="Helical" evidence="6">
    <location>
        <begin position="165"/>
        <end position="185"/>
    </location>
</feature>
<dbReference type="InterPro" id="IPR037185">
    <property type="entry name" value="EmrE-like"/>
</dbReference>
<feature type="transmembrane region" description="Helical" evidence="6">
    <location>
        <begin position="253"/>
        <end position="275"/>
    </location>
</feature>
<sequence length="305" mass="31126">MSLSLACTGVRVNAVPGWLLVLLGAGLWGTAGTAQAFLPSEVTPSQTATVRLVIGGVLLGFFVLLLRPRTVAPSSVTMKRGLIALLITASAVSIVLFQVCFFSGVRATGVAVGTLVAIGSGPVFTGLLGLLLRERITSRWMTATGIVLTGLVLLLAPWSGDPVDWHGVLFALGAGLAYACYTVLARLLLLNGVPGETIVASLFVIAAALLVLTQLGEDFSWVFTSDALVAALWLGVAATAIPYFLWIKGLASVTAASAATVTLAEPLVAALLAVTLLAEPLTVLGAAGVAAIIAGMVLIARSPGK</sequence>
<dbReference type="KEGG" id="asd:AS9A_3021"/>
<feature type="transmembrane region" description="Helical" evidence="6">
    <location>
        <begin position="227"/>
        <end position="246"/>
    </location>
</feature>
<dbReference type="AlphaFoldDB" id="F6EKY8"/>
<dbReference type="STRING" id="443218.AS9A_3021"/>
<dbReference type="eggNOG" id="COG0697">
    <property type="taxonomic scope" value="Bacteria"/>
</dbReference>
<keyword evidence="9" id="KW-1185">Reference proteome</keyword>
<dbReference type="PANTHER" id="PTHR32322:SF2">
    <property type="entry name" value="EAMA DOMAIN-CONTAINING PROTEIN"/>
    <property type="match status" value="1"/>
</dbReference>
<feature type="domain" description="EamA" evidence="7">
    <location>
        <begin position="17"/>
        <end position="155"/>
    </location>
</feature>
<feature type="transmembrane region" description="Helical" evidence="6">
    <location>
        <begin position="197"/>
        <end position="215"/>
    </location>
</feature>
<dbReference type="InterPro" id="IPR000620">
    <property type="entry name" value="EamA_dom"/>
</dbReference>
<dbReference type="EMBL" id="CP002786">
    <property type="protein sequence ID" value="AEF41468.1"/>
    <property type="molecule type" value="Genomic_DNA"/>
</dbReference>
<evidence type="ECO:0000313" key="9">
    <source>
        <dbReference type="Proteomes" id="UP000009235"/>
    </source>
</evidence>
<feature type="transmembrane region" description="Helical" evidence="6">
    <location>
        <begin position="281"/>
        <end position="300"/>
    </location>
</feature>
<comment type="similarity">
    <text evidence="2">Belongs to the EamA transporter family.</text>
</comment>
<feature type="transmembrane region" description="Helical" evidence="6">
    <location>
        <begin position="48"/>
        <end position="66"/>
    </location>
</feature>
<dbReference type="InterPro" id="IPR050638">
    <property type="entry name" value="AA-Vitamin_Transporters"/>
</dbReference>
<feature type="transmembrane region" description="Helical" evidence="6">
    <location>
        <begin position="110"/>
        <end position="132"/>
    </location>
</feature>
<dbReference type="SUPFAM" id="SSF103481">
    <property type="entry name" value="Multidrug resistance efflux transporter EmrE"/>
    <property type="match status" value="2"/>
</dbReference>
<accession>F6EKY8</accession>
<evidence type="ECO:0000256" key="1">
    <source>
        <dbReference type="ARBA" id="ARBA00004141"/>
    </source>
</evidence>
<organism evidence="8 9">
    <name type="scientific">Hoyosella subflava (strain DSM 45089 / JCM 17490 / NBRC 109087 / DQS3-9A1)</name>
    <name type="common">Amycolicicoccus subflavus</name>
    <dbReference type="NCBI Taxonomy" id="443218"/>
    <lineage>
        <taxon>Bacteria</taxon>
        <taxon>Bacillati</taxon>
        <taxon>Actinomycetota</taxon>
        <taxon>Actinomycetes</taxon>
        <taxon>Mycobacteriales</taxon>
        <taxon>Hoyosellaceae</taxon>
        <taxon>Hoyosella</taxon>
    </lineage>
</organism>
<evidence type="ECO:0000256" key="2">
    <source>
        <dbReference type="ARBA" id="ARBA00007362"/>
    </source>
</evidence>
<dbReference type="PANTHER" id="PTHR32322">
    <property type="entry name" value="INNER MEMBRANE TRANSPORTER"/>
    <property type="match status" value="1"/>
</dbReference>
<evidence type="ECO:0000313" key="8">
    <source>
        <dbReference type="EMBL" id="AEF41468.1"/>
    </source>
</evidence>
<feature type="domain" description="EamA" evidence="7">
    <location>
        <begin position="167"/>
        <end position="300"/>
    </location>
</feature>
<protein>
    <submittedName>
        <fullName evidence="8">Drug/metabolite transporter, DME family</fullName>
    </submittedName>
</protein>